<protein>
    <submittedName>
        <fullName evidence="1">Uncharacterized protein</fullName>
    </submittedName>
</protein>
<accession>A0A2S0Q5Q1</accession>
<dbReference type="KEGG" id="nsp:BMF81_00529"/>
<dbReference type="AlphaFoldDB" id="A0A2S0Q5Q1"/>
<organism evidence="1 2">
    <name type="scientific">Nodularia spumigena UHCC 0039</name>
    <dbReference type="NCBI Taxonomy" id="1914872"/>
    <lineage>
        <taxon>Bacteria</taxon>
        <taxon>Bacillati</taxon>
        <taxon>Cyanobacteriota</taxon>
        <taxon>Cyanophyceae</taxon>
        <taxon>Nostocales</taxon>
        <taxon>Nodulariaceae</taxon>
        <taxon>Nodularia</taxon>
    </lineage>
</organism>
<dbReference type="RefSeq" id="WP_006194127.1">
    <property type="nucleotide sequence ID" value="NZ_CAWNZE010000001.1"/>
</dbReference>
<sequence>MFSKSKKGQVSVRVDSGSVKACFPRTYFSNSKQVKLATGISLVEGWENVAARLQRRLQLELEDGKLEKSDGEFNITFYNSILEEYGLRAKLRLVSSPTSIAKPELSLLEVWDLYVEYKKPNVSYTYYIREFKGVYLNAIKAALSNVEETPLTIRTWLLDNRCRRIVKHTLINIDKAHTLALKRGLITVNLYDGIADDIDISVKGNNTINQLDVIEEDLHLFRICSTI</sequence>
<gene>
    <name evidence="1" type="ORF">BMF81_00529</name>
</gene>
<reference evidence="1 2" key="1">
    <citation type="submission" date="2017-03" db="EMBL/GenBank/DDBJ databases">
        <title>Comparative genomics of the toxic Baltic Sea cyanobacteria Nodularia spumigena UHCC 0039 and its response on varying salinity.</title>
        <authorList>
            <person name="Teikari J.E."/>
        </authorList>
    </citation>
    <scope>NUCLEOTIDE SEQUENCE [LARGE SCALE GENOMIC DNA]</scope>
    <source>
        <strain evidence="1 2">UHCC 0039</strain>
    </source>
</reference>
<proteinExistence type="predicted"/>
<dbReference type="Proteomes" id="UP000244056">
    <property type="component" value="Chromosome"/>
</dbReference>
<evidence type="ECO:0000313" key="1">
    <source>
        <dbReference type="EMBL" id="AVZ29711.1"/>
    </source>
</evidence>
<evidence type="ECO:0000313" key="2">
    <source>
        <dbReference type="Proteomes" id="UP000244056"/>
    </source>
</evidence>
<name>A0A2S0Q5Q1_NODSP</name>
<dbReference type="EMBL" id="CP020114">
    <property type="protein sequence ID" value="AVZ29711.1"/>
    <property type="molecule type" value="Genomic_DNA"/>
</dbReference>